<feature type="non-terminal residue" evidence="2">
    <location>
        <position position="154"/>
    </location>
</feature>
<gene>
    <name evidence="2" type="ORF">CQA53_11990</name>
</gene>
<accession>A0A3D8I1V3</accession>
<evidence type="ECO:0000313" key="3">
    <source>
        <dbReference type="Proteomes" id="UP000256379"/>
    </source>
</evidence>
<sequence length="154" mass="16397">QKSIYASLNLYNCEFNDSLPQRKKVLNDLGSTTNTFLNIYLPANSAFVSAMSDKYYPTNKLFNVPTITLGVNYGVIAYFFKKAEGKSDGRILGEIGIEMIATNTFGRGGKFLGNKIQEKIATKTATRLGVSVGSRILAGAATGAALGSTAPVVG</sequence>
<dbReference type="RefSeq" id="WP_181882488.1">
    <property type="nucleotide sequence ID" value="NZ_NXLQ01000212.1"/>
</dbReference>
<keyword evidence="1" id="KW-0812">Transmembrane</keyword>
<proteinExistence type="predicted"/>
<reference evidence="2 3" key="1">
    <citation type="submission" date="2018-04" db="EMBL/GenBank/DDBJ databases">
        <title>Novel Campyloabacter and Helicobacter Species and Strains.</title>
        <authorList>
            <person name="Mannion A.J."/>
            <person name="Shen Z."/>
            <person name="Fox J.G."/>
        </authorList>
    </citation>
    <scope>NUCLEOTIDE SEQUENCE [LARGE SCALE GENOMIC DNA]</scope>
    <source>
        <strain evidence="2 3">MIT 17-337</strain>
    </source>
</reference>
<keyword evidence="3" id="KW-1185">Reference proteome</keyword>
<keyword evidence="1" id="KW-1133">Transmembrane helix</keyword>
<evidence type="ECO:0000313" key="2">
    <source>
        <dbReference type="EMBL" id="RDU58724.1"/>
    </source>
</evidence>
<dbReference type="AlphaFoldDB" id="A0A3D8I1V3"/>
<keyword evidence="1" id="KW-0472">Membrane</keyword>
<feature type="non-terminal residue" evidence="2">
    <location>
        <position position="1"/>
    </location>
</feature>
<organism evidence="2 3">
    <name type="scientific">Helicobacter didelphidarum</name>
    <dbReference type="NCBI Taxonomy" id="2040648"/>
    <lineage>
        <taxon>Bacteria</taxon>
        <taxon>Pseudomonadati</taxon>
        <taxon>Campylobacterota</taxon>
        <taxon>Epsilonproteobacteria</taxon>
        <taxon>Campylobacterales</taxon>
        <taxon>Helicobacteraceae</taxon>
        <taxon>Helicobacter</taxon>
    </lineage>
</organism>
<dbReference type="Proteomes" id="UP000256379">
    <property type="component" value="Unassembled WGS sequence"/>
</dbReference>
<dbReference type="EMBL" id="NXLQ01000212">
    <property type="protein sequence ID" value="RDU58724.1"/>
    <property type="molecule type" value="Genomic_DNA"/>
</dbReference>
<evidence type="ECO:0000256" key="1">
    <source>
        <dbReference type="SAM" id="Phobius"/>
    </source>
</evidence>
<protein>
    <submittedName>
        <fullName evidence="2">Uncharacterized protein</fullName>
    </submittedName>
</protein>
<feature type="transmembrane region" description="Helical" evidence="1">
    <location>
        <begin position="61"/>
        <end position="80"/>
    </location>
</feature>
<name>A0A3D8I1V3_9HELI</name>
<comment type="caution">
    <text evidence="2">The sequence shown here is derived from an EMBL/GenBank/DDBJ whole genome shotgun (WGS) entry which is preliminary data.</text>
</comment>